<dbReference type="InterPro" id="IPR053151">
    <property type="entry name" value="RNase_H-like"/>
</dbReference>
<dbReference type="EMBL" id="JBFOLK010000014">
    <property type="protein sequence ID" value="KAL2462072.1"/>
    <property type="molecule type" value="Genomic_DNA"/>
</dbReference>
<comment type="caution">
    <text evidence="2">The sequence shown here is derived from an EMBL/GenBank/DDBJ whole genome shotgun (WGS) entry which is preliminary data.</text>
</comment>
<dbReference type="Proteomes" id="UP001604336">
    <property type="component" value="Unassembled WGS sequence"/>
</dbReference>
<proteinExistence type="predicted"/>
<reference evidence="3" key="1">
    <citation type="submission" date="2024-07" db="EMBL/GenBank/DDBJ databases">
        <title>Two chromosome-level genome assemblies of Korean endemic species Abeliophyllum distichum and Forsythia ovata (Oleaceae).</title>
        <authorList>
            <person name="Jang H."/>
        </authorList>
    </citation>
    <scope>NUCLEOTIDE SEQUENCE [LARGE SCALE GENOMIC DNA]</scope>
</reference>
<dbReference type="CDD" id="cd06222">
    <property type="entry name" value="RNase_H_like"/>
    <property type="match status" value="1"/>
</dbReference>
<dbReference type="SUPFAM" id="SSF53098">
    <property type="entry name" value="Ribonuclease H-like"/>
    <property type="match status" value="1"/>
</dbReference>
<dbReference type="PANTHER" id="PTHR47723:SF13">
    <property type="entry name" value="PUTATIVE-RELATED"/>
    <property type="match status" value="1"/>
</dbReference>
<dbReference type="Gene3D" id="3.30.420.10">
    <property type="entry name" value="Ribonuclease H-like superfamily/Ribonuclease H"/>
    <property type="match status" value="1"/>
</dbReference>
<dbReference type="InterPro" id="IPR002156">
    <property type="entry name" value="RNaseH_domain"/>
</dbReference>
<keyword evidence="3" id="KW-1185">Reference proteome</keyword>
<sequence length="305" mass="34317">MAACSYREQYSGCISYDMEFDYSDHGFLFLLEIVAGAYTSGCGDPETDRESYGIETSFISPSDRARIPVSLPGLEILGNDAKHRDIAMEPRRIIWRVYHTISLLHTGRLFRHIHWRGDMDIAPIFGVIITTPSHPPPTLVFWRTPPVGSYKINTDGCVKDGFASGGGIIRDSSGQCIRAFFSFYGDCTILEAELRAILDGIILAQRLGLSVLWVESDSTLAIHCITKGGGPWHIQATIRHIRHLLALDRDTITHIYREGNQVADLLASEGWDRRSYHEYSSQDLPRRHRSLVQIDRFGLPTVRGL</sequence>
<dbReference type="InterPro" id="IPR036397">
    <property type="entry name" value="RNaseH_sf"/>
</dbReference>
<dbReference type="Pfam" id="PF13456">
    <property type="entry name" value="RVT_3"/>
    <property type="match status" value="1"/>
</dbReference>
<evidence type="ECO:0000313" key="2">
    <source>
        <dbReference type="EMBL" id="KAL2462072.1"/>
    </source>
</evidence>
<dbReference type="InterPro" id="IPR044730">
    <property type="entry name" value="RNase_H-like_dom_plant"/>
</dbReference>
<dbReference type="InterPro" id="IPR012337">
    <property type="entry name" value="RNaseH-like_sf"/>
</dbReference>
<evidence type="ECO:0000313" key="3">
    <source>
        <dbReference type="Proteomes" id="UP001604336"/>
    </source>
</evidence>
<dbReference type="PANTHER" id="PTHR47723">
    <property type="entry name" value="OS05G0353850 PROTEIN"/>
    <property type="match status" value="1"/>
</dbReference>
<organism evidence="2 3">
    <name type="scientific">Abeliophyllum distichum</name>
    <dbReference type="NCBI Taxonomy" id="126358"/>
    <lineage>
        <taxon>Eukaryota</taxon>
        <taxon>Viridiplantae</taxon>
        <taxon>Streptophyta</taxon>
        <taxon>Embryophyta</taxon>
        <taxon>Tracheophyta</taxon>
        <taxon>Spermatophyta</taxon>
        <taxon>Magnoliopsida</taxon>
        <taxon>eudicotyledons</taxon>
        <taxon>Gunneridae</taxon>
        <taxon>Pentapetalae</taxon>
        <taxon>asterids</taxon>
        <taxon>lamiids</taxon>
        <taxon>Lamiales</taxon>
        <taxon>Oleaceae</taxon>
        <taxon>Forsythieae</taxon>
        <taxon>Abeliophyllum</taxon>
    </lineage>
</organism>
<accession>A0ABD1PDZ4</accession>
<evidence type="ECO:0000259" key="1">
    <source>
        <dbReference type="Pfam" id="PF13456"/>
    </source>
</evidence>
<feature type="domain" description="RNase H type-1" evidence="1">
    <location>
        <begin position="153"/>
        <end position="269"/>
    </location>
</feature>
<gene>
    <name evidence="2" type="ORF">Adt_45492</name>
</gene>
<dbReference type="AlphaFoldDB" id="A0ABD1PDZ4"/>
<name>A0ABD1PDZ4_9LAMI</name>
<protein>
    <submittedName>
        <fullName evidence="2">RNase H domain-containing protein</fullName>
    </submittedName>
</protein>